<reference evidence="1" key="1">
    <citation type="journal article" date="2024" name="Syst. Appl. Microbiol.">
        <title>First single-strain enrichments of Electrothrix cable bacteria, description of E. aestuarii sp. nov. and E. rattekaaiensis sp. nov., and proposal of a cable bacteria taxonomy following the rules of the SeqCode.</title>
        <authorList>
            <person name="Plum-Jensen L.E."/>
            <person name="Schramm A."/>
            <person name="Marshall I.P.G."/>
        </authorList>
    </citation>
    <scope>NUCLEOTIDE SEQUENCE</scope>
    <source>
        <strain evidence="1">Rat1</strain>
    </source>
</reference>
<accession>A0AAU8LZU8</accession>
<dbReference type="PANTHER" id="PTHR34817">
    <property type="entry name" value="NUCLEOTIDYLTRANSFERASE"/>
    <property type="match status" value="1"/>
</dbReference>
<dbReference type="KEGG" id="eaj:Q3M24_08105"/>
<dbReference type="PANTHER" id="PTHR34817:SF2">
    <property type="entry name" value="NUCLEOTIDYLTRANSFERASE"/>
    <property type="match status" value="1"/>
</dbReference>
<gene>
    <name evidence="1" type="ORF">Q3M24_08105</name>
</gene>
<reference evidence="1" key="2">
    <citation type="submission" date="2024-06" db="EMBL/GenBank/DDBJ databases">
        <authorList>
            <person name="Plum-Jensen L.E."/>
            <person name="Schramm A."/>
            <person name="Marshall I.P.G."/>
        </authorList>
    </citation>
    <scope>NUCLEOTIDE SEQUENCE</scope>
    <source>
        <strain evidence="1">Rat1</strain>
    </source>
</reference>
<protein>
    <submittedName>
        <fullName evidence="1">Nucleotidyltransferase domain-containing protein</fullName>
    </submittedName>
</protein>
<organism evidence="1">
    <name type="scientific">Candidatus Electrothrix aestuarii</name>
    <dbReference type="NCBI Taxonomy" id="3062594"/>
    <lineage>
        <taxon>Bacteria</taxon>
        <taxon>Pseudomonadati</taxon>
        <taxon>Thermodesulfobacteriota</taxon>
        <taxon>Desulfobulbia</taxon>
        <taxon>Desulfobulbales</taxon>
        <taxon>Desulfobulbaceae</taxon>
        <taxon>Candidatus Electrothrix</taxon>
    </lineage>
</organism>
<dbReference type="InterPro" id="IPR018775">
    <property type="entry name" value="RlaP"/>
</dbReference>
<dbReference type="EMBL" id="CP159373">
    <property type="protein sequence ID" value="XCN74690.1"/>
    <property type="molecule type" value="Genomic_DNA"/>
</dbReference>
<dbReference type="Pfam" id="PF10127">
    <property type="entry name" value="RlaP"/>
    <property type="match status" value="1"/>
</dbReference>
<evidence type="ECO:0000313" key="1">
    <source>
        <dbReference type="EMBL" id="XCN74690.1"/>
    </source>
</evidence>
<dbReference type="AlphaFoldDB" id="A0AAU8LZU8"/>
<proteinExistence type="predicted"/>
<sequence>MPSNRAIPPDISQEISRRLAGAEHKVRILYCCESGSRAWGFASADSDYDVRFIYVHEEDWYLSFDIERRRDVIEYPIIDEIDCSGWDLRKALYLFTRTNGALLEWLNSPVRYIERGNFAKKLRDLAPRVINNMALCYHYSHMARRNAREYLFRDKVKLKKYFYVLRPLLAIRYIEEGRGIPPVEFERLVEAVAPLEIRPGITTLLETKRVTPELGLGDPIPAINAFIAAETERHGTAFHGQGRPDINERAEVTEELNAIFRETIREA</sequence>
<name>A0AAU8LZU8_9BACT</name>